<gene>
    <name evidence="3" type="ORF">FIESC28_06608</name>
</gene>
<feature type="compositionally biased region" description="Low complexity" evidence="1">
    <location>
        <begin position="128"/>
        <end position="139"/>
    </location>
</feature>
<feature type="compositionally biased region" description="Pro residues" evidence="1">
    <location>
        <begin position="1123"/>
        <end position="1132"/>
    </location>
</feature>
<dbReference type="EMBL" id="QKXC01000136">
    <property type="protein sequence ID" value="RBR17106.1"/>
    <property type="molecule type" value="Genomic_DNA"/>
</dbReference>
<comment type="caution">
    <text evidence="3">The sequence shown here is derived from an EMBL/GenBank/DDBJ whole genome shotgun (WGS) entry which is preliminary data.</text>
</comment>
<feature type="region of interest" description="Disordered" evidence="1">
    <location>
        <begin position="174"/>
        <end position="197"/>
    </location>
</feature>
<evidence type="ECO:0000259" key="2">
    <source>
        <dbReference type="Pfam" id="PF15460"/>
    </source>
</evidence>
<proteinExistence type="predicted"/>
<feature type="compositionally biased region" description="Low complexity" evidence="1">
    <location>
        <begin position="394"/>
        <end position="405"/>
    </location>
</feature>
<sequence length="1205" mass="137045">MTQLDILEQRCLMLPVLVSVSGNMEGKTPRQSPVQLPPRTRADSKFSLVSTASLSPSTASTSGYSLATKAKTKEYMDSLRPPSPKEFERIAFIQQQREQETKRRDRERRRWSREAQRQRERAASMSTDSQSDQAHAQAARTIQKTFRGYRARREMEGYGLDASTRWVTAVREAQFRNATKPRPKSETEVDAPDKPEEDVIAHHRSANARAKWKKASAIARRAGHDDLLSDSSSSESSDEEASPEERAVARARREKDTAARRHEARMMGIRYFLEMVDQKHRYGSNLCRYHEVWKKADTHENFFYWLDYGEGRDVEVEGCPRDRLDREQVRYLSREERQYYLVEVDNEGRLCWAKNGERIDTTEQFKDSMHGVVPLDDPTPVFRTAQPDDSQYMESISSSSSQSSLESEREADLAAKYATPGYDNSQGMHKVSQISASTIFNKMMRKSVRKNTWIFVADTNFRMYVGIKDSGAFQHSSFLQGSRISSAGLIKIKNGRLSSLSPLSGHYRPPASNFRAFVHSLRQSEVDMSHVSISKSYVVLIGLESYIKTKRKGKDLAQRVGHRKDKILSPEEAARREEDARDKSESAAKEREVLQREEEEKQEGRPVKKVLKKLGIKPTKEEKQAAKREQKDDVEQMHSHSHRKRPANPSKKPIKSRGAIAKLSRWIERNTALKTCKASRHIPMASVTRSSRRAEVPHQHHHSHHHLPSPASVFTHAQGGGVGAGGASGAGRNKRALDAHDRDFDAIKTKKSRITVEIPARGSQKLRVADIDNSEAPPPTRQPAATPTVASATTPNIPPTSADNATSKPKQEQTLTKHQSKVINGIKHELDRLQPQPSDTNTKEQGRKLRSQEANRFKSELSAYFSDYDEVIGNEPKEQLFADLSFLELFNVDTPIVIVDSDPRRAVSDNQRAIPNPATEYPVRGYGDALFYNVFDCQLVDLGFFQSRSNKTVEDPLPDKLFQPIHRRAERLERSVRNAEKGRAQHEKDHIIRLLEGLQGHDWLRVMGVSGVTETKKKTFEPARNHFIKGCQAVLNKYRNYVLEEKRRKMEKDRARAEKEHEEDSSVGEDETGDEADDSNASDTASPAKQLQEEAMARSKASKGSKNRKATPQPAAARAPRPVKAPPAPKPPEPPREFKSFFTKRYERDTALNRNRRTGRKVLAWGLPIPEIPEVDFDLPEEYRDEDTLKVRARKKRRDRRRSKK</sequence>
<dbReference type="GeneID" id="41996047"/>
<feature type="domain" description="Something about silencing protein 4" evidence="2">
    <location>
        <begin position="955"/>
        <end position="1050"/>
    </location>
</feature>
<feature type="region of interest" description="Disordered" evidence="1">
    <location>
        <begin position="23"/>
        <end position="42"/>
    </location>
</feature>
<feature type="compositionally biased region" description="Acidic residues" evidence="1">
    <location>
        <begin position="1065"/>
        <end position="1080"/>
    </location>
</feature>
<feature type="region of interest" description="Disordered" evidence="1">
    <location>
        <begin position="1178"/>
        <end position="1205"/>
    </location>
</feature>
<evidence type="ECO:0000256" key="1">
    <source>
        <dbReference type="SAM" id="MobiDB-lite"/>
    </source>
</evidence>
<feature type="region of interest" description="Disordered" evidence="1">
    <location>
        <begin position="687"/>
        <end position="734"/>
    </location>
</feature>
<dbReference type="PANTHER" id="PTHR38422">
    <property type="entry name" value="SOMETHING ABOUT SILENCING PROTEIN 4"/>
    <property type="match status" value="1"/>
</dbReference>
<feature type="compositionally biased region" description="Basic and acidic residues" evidence="1">
    <location>
        <begin position="566"/>
        <end position="606"/>
    </location>
</feature>
<dbReference type="CDD" id="cd23767">
    <property type="entry name" value="IQCD"/>
    <property type="match status" value="1"/>
</dbReference>
<evidence type="ECO:0000313" key="4">
    <source>
        <dbReference type="Proteomes" id="UP000253153"/>
    </source>
</evidence>
<feature type="compositionally biased region" description="Basic residues" evidence="1">
    <location>
        <begin position="1191"/>
        <end position="1205"/>
    </location>
</feature>
<dbReference type="Proteomes" id="UP000253153">
    <property type="component" value="Unassembled WGS sequence"/>
</dbReference>
<name>A0A366RL19_9HYPO</name>
<reference evidence="3 4" key="1">
    <citation type="submission" date="2018-06" db="EMBL/GenBank/DDBJ databases">
        <title>Fusarium incarnatum-equiseti species complex species 28.</title>
        <authorList>
            <person name="Gardiner D.M."/>
        </authorList>
    </citation>
    <scope>NUCLEOTIDE SEQUENCE [LARGE SCALE GENOMIC DNA]</scope>
    <source>
        <strain evidence="3 4">FIESC_28</strain>
    </source>
</reference>
<feature type="compositionally biased region" description="Low complexity" evidence="1">
    <location>
        <begin position="782"/>
        <end position="795"/>
    </location>
</feature>
<feature type="region of interest" description="Disordered" evidence="1">
    <location>
        <begin position="765"/>
        <end position="852"/>
    </location>
</feature>
<keyword evidence="4" id="KW-1185">Reference proteome</keyword>
<protein>
    <recommendedName>
        <fullName evidence="2">Something about silencing protein 4 domain-containing protein</fullName>
    </recommendedName>
</protein>
<accession>A0A366RL19</accession>
<feature type="region of interest" description="Disordered" evidence="1">
    <location>
        <begin position="552"/>
        <end position="662"/>
    </location>
</feature>
<feature type="compositionally biased region" description="Basic and acidic residues" evidence="1">
    <location>
        <begin position="618"/>
        <end position="638"/>
    </location>
</feature>
<dbReference type="GO" id="GO:0033255">
    <property type="term" value="C:SAS acetyltransferase complex"/>
    <property type="evidence" value="ECO:0007669"/>
    <property type="project" value="InterPro"/>
</dbReference>
<feature type="compositionally biased region" description="Basic and acidic residues" evidence="1">
    <location>
        <begin position="183"/>
        <end position="197"/>
    </location>
</feature>
<dbReference type="InterPro" id="IPR038988">
    <property type="entry name" value="Sas4"/>
</dbReference>
<dbReference type="AlphaFoldDB" id="A0A366RL19"/>
<feature type="compositionally biased region" description="Low complexity" evidence="1">
    <location>
        <begin position="1110"/>
        <end position="1122"/>
    </location>
</feature>
<dbReference type="OrthoDB" id="7344096at2759"/>
<dbReference type="RefSeq" id="XP_031015129.1">
    <property type="nucleotide sequence ID" value="XM_031160751.1"/>
</dbReference>
<feature type="compositionally biased region" description="Basic and acidic residues" evidence="1">
    <location>
        <begin position="1133"/>
        <end position="1151"/>
    </location>
</feature>
<feature type="compositionally biased region" description="Polar residues" evidence="1">
    <location>
        <begin position="799"/>
        <end position="817"/>
    </location>
</feature>
<dbReference type="PROSITE" id="PS50096">
    <property type="entry name" value="IQ"/>
    <property type="match status" value="1"/>
</dbReference>
<feature type="compositionally biased region" description="Basic residues" evidence="1">
    <location>
        <begin position="1100"/>
        <end position="1109"/>
    </location>
</feature>
<feature type="compositionally biased region" description="Basic and acidic residues" evidence="1">
    <location>
        <begin position="1048"/>
        <end position="1064"/>
    </location>
</feature>
<dbReference type="Pfam" id="PF15460">
    <property type="entry name" value="SAS4"/>
    <property type="match status" value="1"/>
</dbReference>
<feature type="region of interest" description="Disordered" evidence="1">
    <location>
        <begin position="1048"/>
        <end position="1158"/>
    </location>
</feature>
<feature type="region of interest" description="Disordered" evidence="1">
    <location>
        <begin position="376"/>
        <end position="410"/>
    </location>
</feature>
<dbReference type="GO" id="GO:0004402">
    <property type="term" value="F:histone acetyltransferase activity"/>
    <property type="evidence" value="ECO:0007669"/>
    <property type="project" value="TreeGrafter"/>
</dbReference>
<evidence type="ECO:0000313" key="3">
    <source>
        <dbReference type="EMBL" id="RBR17106.1"/>
    </source>
</evidence>
<feature type="compositionally biased region" description="Basic and acidic residues" evidence="1">
    <location>
        <begin position="112"/>
        <end position="122"/>
    </location>
</feature>
<dbReference type="InterPro" id="IPR029184">
    <property type="entry name" value="Sas4_dom"/>
</dbReference>
<feature type="region of interest" description="Disordered" evidence="1">
    <location>
        <begin position="94"/>
        <end position="141"/>
    </location>
</feature>
<feature type="compositionally biased region" description="Gly residues" evidence="1">
    <location>
        <begin position="718"/>
        <end position="729"/>
    </location>
</feature>
<feature type="region of interest" description="Disordered" evidence="1">
    <location>
        <begin position="224"/>
        <end position="260"/>
    </location>
</feature>
<dbReference type="PANTHER" id="PTHR38422:SF1">
    <property type="entry name" value="SOMETHING ABOUT SILENCING PROTEIN 4"/>
    <property type="match status" value="1"/>
</dbReference>
<organism evidence="3 4">
    <name type="scientific">Fusarium coffeatum</name>
    <dbReference type="NCBI Taxonomy" id="231269"/>
    <lineage>
        <taxon>Eukaryota</taxon>
        <taxon>Fungi</taxon>
        <taxon>Dikarya</taxon>
        <taxon>Ascomycota</taxon>
        <taxon>Pezizomycotina</taxon>
        <taxon>Sordariomycetes</taxon>
        <taxon>Hypocreomycetidae</taxon>
        <taxon>Hypocreales</taxon>
        <taxon>Nectriaceae</taxon>
        <taxon>Fusarium</taxon>
        <taxon>Fusarium incarnatum-equiseti species complex</taxon>
    </lineage>
</organism>
<feature type="compositionally biased region" description="Basic and acidic residues" evidence="1">
    <location>
        <begin position="243"/>
        <end position="260"/>
    </location>
</feature>
<feature type="compositionally biased region" description="Basic and acidic residues" evidence="1">
    <location>
        <begin position="841"/>
        <end position="852"/>
    </location>
</feature>